<dbReference type="Pfam" id="PF02129">
    <property type="entry name" value="Peptidase_S15"/>
    <property type="match status" value="1"/>
</dbReference>
<evidence type="ECO:0000313" key="3">
    <source>
        <dbReference type="EMBL" id="OBV10958.1"/>
    </source>
</evidence>
<dbReference type="InterPro" id="IPR005674">
    <property type="entry name" value="CocE/Ser_esterase"/>
</dbReference>
<comment type="caution">
    <text evidence="3">The sequence shown here is derived from an EMBL/GenBank/DDBJ whole genome shotgun (WGS) entry which is preliminary data.</text>
</comment>
<dbReference type="InterPro" id="IPR029058">
    <property type="entry name" value="AB_hydrolase_fold"/>
</dbReference>
<dbReference type="Pfam" id="PF08530">
    <property type="entry name" value="PepX_C"/>
    <property type="match status" value="1"/>
</dbReference>
<name>A0A1A7BEJ6_9SPHN</name>
<dbReference type="SMART" id="SM00939">
    <property type="entry name" value="PepX_C"/>
    <property type="match status" value="1"/>
</dbReference>
<gene>
    <name evidence="3" type="ORF">I603_1366</name>
</gene>
<dbReference type="SUPFAM" id="SSF53474">
    <property type="entry name" value="alpha/beta-Hydrolases"/>
    <property type="match status" value="1"/>
</dbReference>
<dbReference type="AlphaFoldDB" id="A0A1A7BEJ6"/>
<dbReference type="Gene3D" id="3.40.50.1820">
    <property type="entry name" value="alpha/beta hydrolase"/>
    <property type="match status" value="1"/>
</dbReference>
<dbReference type="Gene3D" id="1.10.3020.10">
    <property type="entry name" value="alpha-amino acid ester hydrolase ( Helical cap domain)"/>
    <property type="match status" value="1"/>
</dbReference>
<keyword evidence="1" id="KW-0378">Hydrolase</keyword>
<keyword evidence="4" id="KW-1185">Reference proteome</keyword>
<reference evidence="3 4" key="1">
    <citation type="submission" date="2016-06" db="EMBL/GenBank/DDBJ databases">
        <title>Genome sequence of Porphyrobacter dokdonensis DSW-74.</title>
        <authorList>
            <person name="Kim J.F."/>
            <person name="Song J.Y."/>
        </authorList>
    </citation>
    <scope>NUCLEOTIDE SEQUENCE [LARGE SCALE GENOMIC DNA]</scope>
    <source>
        <strain evidence="3 4">DSW-74</strain>
    </source>
</reference>
<dbReference type="EMBL" id="LZYB01000003">
    <property type="protein sequence ID" value="OBV10958.1"/>
    <property type="molecule type" value="Genomic_DNA"/>
</dbReference>
<organism evidence="3 4">
    <name type="scientific">Erythrobacter dokdonensis DSW-74</name>
    <dbReference type="NCBI Taxonomy" id="1300349"/>
    <lineage>
        <taxon>Bacteria</taxon>
        <taxon>Pseudomonadati</taxon>
        <taxon>Pseudomonadota</taxon>
        <taxon>Alphaproteobacteria</taxon>
        <taxon>Sphingomonadales</taxon>
        <taxon>Erythrobacteraceae</taxon>
        <taxon>Erythrobacter/Porphyrobacter group</taxon>
        <taxon>Erythrobacter</taxon>
    </lineage>
</organism>
<evidence type="ECO:0000259" key="2">
    <source>
        <dbReference type="SMART" id="SM00939"/>
    </source>
</evidence>
<dbReference type="Proteomes" id="UP000092484">
    <property type="component" value="Unassembled WGS sequence"/>
</dbReference>
<evidence type="ECO:0000256" key="1">
    <source>
        <dbReference type="ARBA" id="ARBA00022801"/>
    </source>
</evidence>
<proteinExistence type="predicted"/>
<dbReference type="SUPFAM" id="SSF49785">
    <property type="entry name" value="Galactose-binding domain-like"/>
    <property type="match status" value="1"/>
</dbReference>
<accession>A0A1A7BEJ6</accession>
<dbReference type="InterPro" id="IPR008979">
    <property type="entry name" value="Galactose-bd-like_sf"/>
</dbReference>
<sequence length="549" mass="59354">MHEADLAVTARDGTRLSAHVFRPQSDTPLPVILSFTPYAVQELLPRARFFAAHGYVFVAVSSRGRGDSEGAFEPFSAHDGSDAADAIAWAAAQRWSNGRVGMWGGSYLGYSQWAAAGQRPPALRTIVPAAAVFPGVDYPGWGRVNLTYQFQWLQALQGRSDWFDTAFDDAGWAEATRAQRREGRAFADLAARSGTRASIARAWLAATPADWSKAAPSDAALAGLEIPVLTITGQFDGDQRGALAHHARWLAARGGASENSFVLIGPWDHGGTRTPRETMAGQAVDPQSVIDMNALHLAWYDWTLKDGPRPAFLADHLTYFVLGTGEWRSAPSLATLDGARPYFLAKGRDGRGALADRAAAATFRYRLDTRTGALANPIGFEPLPGDLGDIDALGADGLVFETAPLDQPMDLVGMPRFSAWVASSRPDGDIFASLIAVTPDGTRIRIGFDVVRLRHRNSDAREELMQPGRYEVVRFDRFGFVARRLAAGTRLQLALHSNPSAIFEMNYAGGGVVAQETATDGGEQIITIRQTPQQPAPLFLPLRPAMGSR</sequence>
<dbReference type="InterPro" id="IPR000383">
    <property type="entry name" value="Xaa-Pro-like_dom"/>
</dbReference>
<dbReference type="InterPro" id="IPR013736">
    <property type="entry name" value="Xaa-Pro_dipept_C"/>
</dbReference>
<dbReference type="PANTHER" id="PTHR43056">
    <property type="entry name" value="PEPTIDASE S9 PROLYL OLIGOPEPTIDASE"/>
    <property type="match status" value="1"/>
</dbReference>
<dbReference type="NCBIfam" id="TIGR00976">
    <property type="entry name" value="CocE_NonD"/>
    <property type="match status" value="1"/>
</dbReference>
<dbReference type="RefSeq" id="WP_158093633.1">
    <property type="nucleotide sequence ID" value="NZ_LZYB01000003.1"/>
</dbReference>
<dbReference type="Gene3D" id="2.60.120.260">
    <property type="entry name" value="Galactose-binding domain-like"/>
    <property type="match status" value="1"/>
</dbReference>
<protein>
    <submittedName>
        <fullName evidence="3">Peptidase S15</fullName>
    </submittedName>
</protein>
<feature type="domain" description="Xaa-Pro dipeptidyl-peptidase C-terminal" evidence="2">
    <location>
        <begin position="297"/>
        <end position="526"/>
    </location>
</feature>
<dbReference type="STRING" id="1300349.I603_1366"/>
<dbReference type="GO" id="GO:0008239">
    <property type="term" value="F:dipeptidyl-peptidase activity"/>
    <property type="evidence" value="ECO:0007669"/>
    <property type="project" value="InterPro"/>
</dbReference>
<dbReference type="InterPro" id="IPR050585">
    <property type="entry name" value="Xaa-Pro_dipeptidyl-ppase/CocE"/>
</dbReference>
<evidence type="ECO:0000313" key="4">
    <source>
        <dbReference type="Proteomes" id="UP000092484"/>
    </source>
</evidence>
<dbReference type="PANTHER" id="PTHR43056:SF10">
    <property type="entry name" value="COCE_NOND FAMILY, PUTATIVE (AFU_ORTHOLOGUE AFUA_7G00600)-RELATED"/>
    <property type="match status" value="1"/>
</dbReference>